<proteinExistence type="predicted"/>
<comment type="caution">
    <text evidence="1">The sequence shown here is derived from an EMBL/GenBank/DDBJ whole genome shotgun (WGS) entry which is preliminary data.</text>
</comment>
<keyword evidence="2" id="KW-1185">Reference proteome</keyword>
<gene>
    <name evidence="1" type="ORF">ISF_07269</name>
</gene>
<dbReference type="EMBL" id="AZHB01000021">
    <property type="protein sequence ID" value="OAA56753.1"/>
    <property type="molecule type" value="Genomic_DNA"/>
</dbReference>
<dbReference type="AlphaFoldDB" id="A0A167PKI2"/>
<evidence type="ECO:0000313" key="1">
    <source>
        <dbReference type="EMBL" id="OAA56753.1"/>
    </source>
</evidence>
<dbReference type="GeneID" id="30023561"/>
<dbReference type="RefSeq" id="XP_018701784.1">
    <property type="nucleotide sequence ID" value="XM_018850872.1"/>
</dbReference>
<sequence length="180" mass="20135">MAASSALEAHSHYIFSGVSLVVTQWAVTLTVWAEGFWRDGNGTMETVDRFMDGLATTTDIQCEGSRTKPLVLGGSSDKWREKPASSSIGGTWHLGLLSWFWKRYFWLASRGQSQEAEEADWKSSFLGLLLPRDGYHVPDDAIEDQARLRKAARAVSVSLAKHDERWSLETTKSVQPQDTE</sequence>
<protein>
    <submittedName>
        <fullName evidence="1">Uncharacterized protein</fullName>
    </submittedName>
</protein>
<organism evidence="1 2">
    <name type="scientific">Cordyceps fumosorosea (strain ARSEF 2679)</name>
    <name type="common">Isaria fumosorosea</name>
    <dbReference type="NCBI Taxonomy" id="1081104"/>
    <lineage>
        <taxon>Eukaryota</taxon>
        <taxon>Fungi</taxon>
        <taxon>Dikarya</taxon>
        <taxon>Ascomycota</taxon>
        <taxon>Pezizomycotina</taxon>
        <taxon>Sordariomycetes</taxon>
        <taxon>Hypocreomycetidae</taxon>
        <taxon>Hypocreales</taxon>
        <taxon>Cordycipitaceae</taxon>
        <taxon>Cordyceps</taxon>
    </lineage>
</organism>
<reference evidence="1 2" key="1">
    <citation type="journal article" date="2016" name="Genome Biol. Evol.">
        <title>Divergent and convergent evolution of fungal pathogenicity.</title>
        <authorList>
            <person name="Shang Y."/>
            <person name="Xiao G."/>
            <person name="Zheng P."/>
            <person name="Cen K."/>
            <person name="Zhan S."/>
            <person name="Wang C."/>
        </authorList>
    </citation>
    <scope>NUCLEOTIDE SEQUENCE [LARGE SCALE GENOMIC DNA]</scope>
    <source>
        <strain evidence="1 2">ARSEF 2679</strain>
    </source>
</reference>
<accession>A0A167PKI2</accession>
<dbReference type="OrthoDB" id="4868042at2759"/>
<dbReference type="Proteomes" id="UP000076744">
    <property type="component" value="Unassembled WGS sequence"/>
</dbReference>
<evidence type="ECO:0000313" key="2">
    <source>
        <dbReference type="Proteomes" id="UP000076744"/>
    </source>
</evidence>
<name>A0A167PKI2_CORFA</name>